<name>A0AAZ1XWG3_OREAU</name>
<evidence type="ECO:0000313" key="2">
    <source>
        <dbReference type="Ensembl" id="ENSOABP00000071969.1"/>
    </source>
</evidence>
<accession>A0AAZ1XWG3</accession>
<keyword evidence="3" id="KW-1185">Reference proteome</keyword>
<reference evidence="3" key="1">
    <citation type="submission" date="2020-03" db="EMBL/GenBank/DDBJ databases">
        <title>Evolution of repeat sequences and sex chromosomes of tilapia species revealed by chromosome-level genomes.</title>
        <authorList>
            <person name="Xu L."/>
            <person name="Tao W."/>
            <person name="Wang D."/>
            <person name="Zhou Q."/>
        </authorList>
    </citation>
    <scope>NUCLEOTIDE SEQUENCE [LARGE SCALE GENOMIC DNA]</scope>
    <source>
        <strain evidence="3">Israel</strain>
    </source>
</reference>
<keyword evidence="1" id="KW-0732">Signal</keyword>
<proteinExistence type="predicted"/>
<feature type="signal peptide" evidence="1">
    <location>
        <begin position="1"/>
        <end position="24"/>
    </location>
</feature>
<evidence type="ECO:0000313" key="3">
    <source>
        <dbReference type="Proteomes" id="UP000472276"/>
    </source>
</evidence>
<evidence type="ECO:0000256" key="1">
    <source>
        <dbReference type="SAM" id="SignalP"/>
    </source>
</evidence>
<dbReference type="AlphaFoldDB" id="A0AAZ1XWG3"/>
<protein>
    <submittedName>
        <fullName evidence="2">Uncharacterized protein</fullName>
    </submittedName>
</protein>
<organism evidence="2 3">
    <name type="scientific">Oreochromis aureus</name>
    <name type="common">Israeli tilapia</name>
    <name type="synonym">Chromis aureus</name>
    <dbReference type="NCBI Taxonomy" id="47969"/>
    <lineage>
        <taxon>Eukaryota</taxon>
        <taxon>Metazoa</taxon>
        <taxon>Chordata</taxon>
        <taxon>Craniata</taxon>
        <taxon>Vertebrata</taxon>
        <taxon>Euteleostomi</taxon>
        <taxon>Actinopterygii</taxon>
        <taxon>Neopterygii</taxon>
        <taxon>Teleostei</taxon>
        <taxon>Neoteleostei</taxon>
        <taxon>Acanthomorphata</taxon>
        <taxon>Ovalentaria</taxon>
        <taxon>Cichlomorphae</taxon>
        <taxon>Cichliformes</taxon>
        <taxon>Cichlidae</taxon>
        <taxon>African cichlids</taxon>
        <taxon>Pseudocrenilabrinae</taxon>
        <taxon>Oreochromini</taxon>
        <taxon>Oreochromis</taxon>
    </lineage>
</organism>
<reference evidence="2" key="3">
    <citation type="submission" date="2025-09" db="UniProtKB">
        <authorList>
            <consortium name="Ensembl"/>
        </authorList>
    </citation>
    <scope>IDENTIFICATION</scope>
</reference>
<reference evidence="2" key="2">
    <citation type="submission" date="2025-08" db="UniProtKB">
        <authorList>
            <consortium name="Ensembl"/>
        </authorList>
    </citation>
    <scope>IDENTIFICATION</scope>
</reference>
<dbReference type="Proteomes" id="UP000472276">
    <property type="component" value="Unassembled WGS sequence"/>
</dbReference>
<feature type="chain" id="PRO_5044321033" evidence="1">
    <location>
        <begin position="25"/>
        <end position="66"/>
    </location>
</feature>
<dbReference type="Ensembl" id="ENSOABT00000083471.1">
    <property type="protein sequence ID" value="ENSOABP00000071969.1"/>
    <property type="gene ID" value="ENSOABG00000028501.1"/>
</dbReference>
<sequence length="66" mass="6900">IKTFRVAAAVAAILTFVCNQEGSAFPFLGENYVSAVAAHWQSAGSFGPSIYLQRASVAKCCGCIVT</sequence>